<dbReference type="SUPFAM" id="SSF56784">
    <property type="entry name" value="HAD-like"/>
    <property type="match status" value="1"/>
</dbReference>
<evidence type="ECO:0000313" key="2">
    <source>
        <dbReference type="Proteomes" id="UP000252085"/>
    </source>
</evidence>
<dbReference type="InterPro" id="IPR023214">
    <property type="entry name" value="HAD_sf"/>
</dbReference>
<dbReference type="NCBIfam" id="TIGR01681">
    <property type="entry name" value="HAD-SF-IIIC"/>
    <property type="match status" value="1"/>
</dbReference>
<dbReference type="Proteomes" id="UP000252085">
    <property type="component" value="Unassembled WGS sequence"/>
</dbReference>
<reference evidence="1 2" key="1">
    <citation type="submission" date="2016-04" db="EMBL/GenBank/DDBJ databases">
        <authorList>
            <person name="Evans L.H."/>
            <person name="Alamgir A."/>
            <person name="Owens N."/>
            <person name="Weber N.D."/>
            <person name="Virtaneva K."/>
            <person name="Barbian K."/>
            <person name="Babar A."/>
            <person name="Rosenke K."/>
        </authorList>
    </citation>
    <scope>NUCLEOTIDE SEQUENCE [LARGE SCALE GENOMIC DNA]</scope>
    <source>
        <strain evidence="1">NIES-2108</strain>
    </source>
</reference>
<proteinExistence type="predicted"/>
<dbReference type="Gene3D" id="3.40.50.1000">
    <property type="entry name" value="HAD superfamily/HAD-like"/>
    <property type="match status" value="1"/>
</dbReference>
<organism evidence="1 2">
    <name type="scientific">Nostoc punctiforme NIES-2108</name>
    <dbReference type="NCBI Taxonomy" id="1356359"/>
    <lineage>
        <taxon>Bacteria</taxon>
        <taxon>Bacillati</taxon>
        <taxon>Cyanobacteriota</taxon>
        <taxon>Cyanophyceae</taxon>
        <taxon>Nostocales</taxon>
        <taxon>Nostocaceae</taxon>
        <taxon>Nostoc</taxon>
    </lineage>
</organism>
<dbReference type="InterPro" id="IPR010033">
    <property type="entry name" value="HAD_SF_ppase_IIIC"/>
</dbReference>
<name>A0A367RJE5_NOSPU</name>
<protein>
    <recommendedName>
        <fullName evidence="3">N-acetyltransferase domain-containing protein</fullName>
    </recommendedName>
</protein>
<sequence>MIITEEQDVNSKEKDKKVIKCVVWDLDNTLWHGVLLEDEKVALRENIVNIIQTLDGRGILQSIASKNESATAIAKLEEFGLKEYFLYPQINWNSKASSLKEIASLLNIGIDAIAFIDDQLFELEEVKFSCPQILCINADEIEYIVDMPVMNPRFITEDSKLRRLTYLNDIERNSFEKEFIGTQEEFLATLNMTFVISSAQEDDLQRAEELTIRTNQLNTTGYTYSYDDLNQFRQSNKHKILISSLEDKYGNYGKIGLALVECEEVVWTLKLLLMSCRVMSRGVGTIMLNHIMKLAKSNNVRLRAEFISNNRNRMMYISYKFSGFQEVDKNGDLLILENDLRRIQPIPEYVNVKVIN</sequence>
<dbReference type="EMBL" id="LXQE01000148">
    <property type="protein sequence ID" value="RCJ36605.1"/>
    <property type="molecule type" value="Genomic_DNA"/>
</dbReference>
<dbReference type="Gene3D" id="3.40.630.30">
    <property type="match status" value="1"/>
</dbReference>
<evidence type="ECO:0000313" key="1">
    <source>
        <dbReference type="EMBL" id="RCJ36605.1"/>
    </source>
</evidence>
<dbReference type="AlphaFoldDB" id="A0A367RJE5"/>
<evidence type="ECO:0008006" key="3">
    <source>
        <dbReference type="Google" id="ProtNLM"/>
    </source>
</evidence>
<dbReference type="InterPro" id="IPR036412">
    <property type="entry name" value="HAD-like_sf"/>
</dbReference>
<accession>A0A367RJE5</accession>
<dbReference type="NCBIfam" id="TIGR01686">
    <property type="entry name" value="FkbH"/>
    <property type="match status" value="1"/>
</dbReference>
<gene>
    <name evidence="1" type="ORF">A6769_15895</name>
</gene>
<comment type="caution">
    <text evidence="1">The sequence shown here is derived from an EMBL/GenBank/DDBJ whole genome shotgun (WGS) entry which is preliminary data.</text>
</comment>
<dbReference type="InterPro" id="IPR010037">
    <property type="entry name" value="FkbH_domain"/>
</dbReference>